<sequence length="59" mass="6910">MERKTELNNIERMLKNPIEELGMLEKVEEVELEVMQLEVCRIVFLYQILESALALSGDE</sequence>
<gene>
    <name evidence="1" type="ORF">KY290_005411</name>
</gene>
<evidence type="ECO:0000313" key="1">
    <source>
        <dbReference type="EMBL" id="KAH0778984.1"/>
    </source>
</evidence>
<accession>A0ABQ7WE33</accession>
<dbReference type="Proteomes" id="UP000826656">
    <property type="component" value="Unassembled WGS sequence"/>
</dbReference>
<name>A0ABQ7WE33_SOLTU</name>
<protein>
    <submittedName>
        <fullName evidence="1">Uncharacterized protein</fullName>
    </submittedName>
</protein>
<proteinExistence type="predicted"/>
<keyword evidence="2" id="KW-1185">Reference proteome</keyword>
<dbReference type="EMBL" id="JAIVGD010000002">
    <property type="protein sequence ID" value="KAH0778984.1"/>
    <property type="molecule type" value="Genomic_DNA"/>
</dbReference>
<reference evidence="1 2" key="1">
    <citation type="journal article" date="2021" name="bioRxiv">
        <title>Chromosome-scale and haplotype-resolved genome assembly of a tetraploid potato cultivar.</title>
        <authorList>
            <person name="Sun H."/>
            <person name="Jiao W.-B."/>
            <person name="Krause K."/>
            <person name="Campoy J.A."/>
            <person name="Goel M."/>
            <person name="Folz-Donahue K."/>
            <person name="Kukat C."/>
            <person name="Huettel B."/>
            <person name="Schneeberger K."/>
        </authorList>
    </citation>
    <scope>NUCLEOTIDE SEQUENCE [LARGE SCALE GENOMIC DNA]</scope>
    <source>
        <strain evidence="1">SolTubOtavaFocal</strain>
        <tissue evidence="1">Leaves</tissue>
    </source>
</reference>
<evidence type="ECO:0000313" key="2">
    <source>
        <dbReference type="Proteomes" id="UP000826656"/>
    </source>
</evidence>
<organism evidence="1 2">
    <name type="scientific">Solanum tuberosum</name>
    <name type="common">Potato</name>
    <dbReference type="NCBI Taxonomy" id="4113"/>
    <lineage>
        <taxon>Eukaryota</taxon>
        <taxon>Viridiplantae</taxon>
        <taxon>Streptophyta</taxon>
        <taxon>Embryophyta</taxon>
        <taxon>Tracheophyta</taxon>
        <taxon>Spermatophyta</taxon>
        <taxon>Magnoliopsida</taxon>
        <taxon>eudicotyledons</taxon>
        <taxon>Gunneridae</taxon>
        <taxon>Pentapetalae</taxon>
        <taxon>asterids</taxon>
        <taxon>lamiids</taxon>
        <taxon>Solanales</taxon>
        <taxon>Solanaceae</taxon>
        <taxon>Solanoideae</taxon>
        <taxon>Solaneae</taxon>
        <taxon>Solanum</taxon>
    </lineage>
</organism>
<comment type="caution">
    <text evidence="1">The sequence shown here is derived from an EMBL/GenBank/DDBJ whole genome shotgun (WGS) entry which is preliminary data.</text>
</comment>